<feature type="compositionally biased region" description="Low complexity" evidence="1">
    <location>
        <begin position="69"/>
        <end position="78"/>
    </location>
</feature>
<feature type="region of interest" description="Disordered" evidence="1">
    <location>
        <begin position="1"/>
        <end position="80"/>
    </location>
</feature>
<evidence type="ECO:0000313" key="3">
    <source>
        <dbReference type="Proteomes" id="UP000215902"/>
    </source>
</evidence>
<reference evidence="2 3" key="1">
    <citation type="submission" date="2017-06" db="EMBL/GenBank/DDBJ databases">
        <title>A platform for efficient transgenesis in Macrostomum lignano, a flatworm model organism for stem cell research.</title>
        <authorList>
            <person name="Berezikov E."/>
        </authorList>
    </citation>
    <scope>NUCLEOTIDE SEQUENCE [LARGE SCALE GENOMIC DNA]</scope>
    <source>
        <strain evidence="2">DV1</strain>
        <tissue evidence="2">Whole organism</tissue>
    </source>
</reference>
<feature type="compositionally biased region" description="Basic and acidic residues" evidence="1">
    <location>
        <begin position="8"/>
        <end position="17"/>
    </location>
</feature>
<proteinExistence type="predicted"/>
<dbReference type="EMBL" id="NIVC01003392">
    <property type="protein sequence ID" value="PAA51609.1"/>
    <property type="molecule type" value="Genomic_DNA"/>
</dbReference>
<sequence length="183" mass="20051">MSEGNSSYDKDAEERDSLVLSLRQRLEQESLGEKPGARREAGQTASAEATTDSCNSNEVRYRHSGGGHQLQQIQHQPAQPEPPCLSCLMRSLHRSGLVSACWSTAFAELEEAFAIKRVADAVASSGAPSDQSGGMRSQQHHPHLQQLQQLHQFLPGEKPTKWQALESLCSLAADLGRCPHRRA</sequence>
<comment type="caution">
    <text evidence="2">The sequence shown here is derived from an EMBL/GenBank/DDBJ whole genome shotgun (WGS) entry which is preliminary data.</text>
</comment>
<evidence type="ECO:0000256" key="1">
    <source>
        <dbReference type="SAM" id="MobiDB-lite"/>
    </source>
</evidence>
<gene>
    <name evidence="2" type="ORF">BOX15_Mlig005107g2</name>
</gene>
<name>A0A267DSQ7_9PLAT</name>
<evidence type="ECO:0000313" key="2">
    <source>
        <dbReference type="EMBL" id="PAA51609.1"/>
    </source>
</evidence>
<keyword evidence="3" id="KW-1185">Reference proteome</keyword>
<dbReference type="Proteomes" id="UP000215902">
    <property type="component" value="Unassembled WGS sequence"/>
</dbReference>
<organism evidence="2 3">
    <name type="scientific">Macrostomum lignano</name>
    <dbReference type="NCBI Taxonomy" id="282301"/>
    <lineage>
        <taxon>Eukaryota</taxon>
        <taxon>Metazoa</taxon>
        <taxon>Spiralia</taxon>
        <taxon>Lophotrochozoa</taxon>
        <taxon>Platyhelminthes</taxon>
        <taxon>Rhabditophora</taxon>
        <taxon>Macrostomorpha</taxon>
        <taxon>Macrostomida</taxon>
        <taxon>Macrostomidae</taxon>
        <taxon>Macrostomum</taxon>
    </lineage>
</organism>
<feature type="compositionally biased region" description="Polar residues" evidence="1">
    <location>
        <begin position="43"/>
        <end position="58"/>
    </location>
</feature>
<feature type="region of interest" description="Disordered" evidence="1">
    <location>
        <begin position="124"/>
        <end position="143"/>
    </location>
</feature>
<feature type="compositionally biased region" description="Polar residues" evidence="1">
    <location>
        <begin position="126"/>
        <end position="137"/>
    </location>
</feature>
<dbReference type="AlphaFoldDB" id="A0A267DSQ7"/>
<feature type="compositionally biased region" description="Basic and acidic residues" evidence="1">
    <location>
        <begin position="24"/>
        <end position="41"/>
    </location>
</feature>
<accession>A0A267DSQ7</accession>
<protein>
    <submittedName>
        <fullName evidence="2">Uncharacterized protein</fullName>
    </submittedName>
</protein>